<evidence type="ECO:0000256" key="1">
    <source>
        <dbReference type="ARBA" id="ARBA00006484"/>
    </source>
</evidence>
<evidence type="ECO:0000313" key="4">
    <source>
        <dbReference type="EMBL" id="MEM4988295.1"/>
    </source>
</evidence>
<dbReference type="EMBL" id="JBANDC010000008">
    <property type="protein sequence ID" value="MEM4988295.1"/>
    <property type="molecule type" value="Genomic_DNA"/>
</dbReference>
<dbReference type="InterPro" id="IPR002347">
    <property type="entry name" value="SDR_fam"/>
</dbReference>
<organism evidence="4 5">
    <name type="scientific">Collimonas rhizosphaerae</name>
    <dbReference type="NCBI Taxonomy" id="3126357"/>
    <lineage>
        <taxon>Bacteria</taxon>
        <taxon>Pseudomonadati</taxon>
        <taxon>Pseudomonadota</taxon>
        <taxon>Betaproteobacteria</taxon>
        <taxon>Burkholderiales</taxon>
        <taxon>Oxalobacteraceae</taxon>
        <taxon>Collimonas</taxon>
    </lineage>
</organism>
<dbReference type="PANTHER" id="PTHR44169">
    <property type="entry name" value="NADPH-DEPENDENT 1-ACYLDIHYDROXYACETONE PHOSPHATE REDUCTASE"/>
    <property type="match status" value="1"/>
</dbReference>
<dbReference type="SUPFAM" id="SSF51735">
    <property type="entry name" value="NAD(P)-binding Rossmann-fold domains"/>
    <property type="match status" value="1"/>
</dbReference>
<dbReference type="InterPro" id="IPR020904">
    <property type="entry name" value="Sc_DH/Rdtase_CS"/>
</dbReference>
<dbReference type="Gene3D" id="3.40.50.720">
    <property type="entry name" value="NAD(P)-binding Rossmann-like Domain"/>
    <property type="match status" value="1"/>
</dbReference>
<dbReference type="NCBIfam" id="NF006117">
    <property type="entry name" value="PRK08264.1-3"/>
    <property type="match status" value="1"/>
</dbReference>
<gene>
    <name evidence="4" type="ORF">V8G57_12940</name>
</gene>
<dbReference type="Pfam" id="PF00106">
    <property type="entry name" value="adh_short"/>
    <property type="match status" value="1"/>
</dbReference>
<reference evidence="4 5" key="1">
    <citation type="submission" date="2024-02" db="EMBL/GenBank/DDBJ databases">
        <title>Draft genome sequence of Collimonas sp. strain H4R21, an effective mineral-weathering bacterial strain isolated from the beech rhizosphere.</title>
        <authorList>
            <person name="Morin E."/>
            <person name="Uroz S."/>
            <person name="Leveau J.H.J."/>
            <person name="Kumar R."/>
            <person name="Rey M.W."/>
            <person name="Pham J."/>
        </authorList>
    </citation>
    <scope>NUCLEOTIDE SEQUENCE [LARGE SCALE GENOMIC DNA]</scope>
    <source>
        <strain evidence="4 5">H4R21</strain>
    </source>
</reference>
<evidence type="ECO:0000313" key="5">
    <source>
        <dbReference type="Proteomes" id="UP001495910"/>
    </source>
</evidence>
<dbReference type="Proteomes" id="UP001495910">
    <property type="component" value="Unassembled WGS sequence"/>
</dbReference>
<dbReference type="PRINTS" id="PR00081">
    <property type="entry name" value="GDHRDH"/>
</dbReference>
<keyword evidence="5" id="KW-1185">Reference proteome</keyword>
<evidence type="ECO:0000256" key="2">
    <source>
        <dbReference type="ARBA" id="ARBA00023002"/>
    </source>
</evidence>
<comment type="caution">
    <text evidence="4">The sequence shown here is derived from an EMBL/GenBank/DDBJ whole genome shotgun (WGS) entry which is preliminary data.</text>
</comment>
<dbReference type="PANTHER" id="PTHR44169:SF6">
    <property type="entry name" value="NADPH-DEPENDENT 1-ACYLDIHYDROXYACETONE PHOSPHATE REDUCTASE"/>
    <property type="match status" value="1"/>
</dbReference>
<proteinExistence type="inferred from homology"/>
<dbReference type="RefSeq" id="WP_342829743.1">
    <property type="nucleotide sequence ID" value="NZ_JBANDC010000008.1"/>
</dbReference>
<protein>
    <submittedName>
        <fullName evidence="4">SDR family oxidoreductase</fullName>
    </submittedName>
</protein>
<evidence type="ECO:0000256" key="3">
    <source>
        <dbReference type="RuleBase" id="RU000363"/>
    </source>
</evidence>
<dbReference type="PROSITE" id="PS00061">
    <property type="entry name" value="ADH_SHORT"/>
    <property type="match status" value="1"/>
</dbReference>
<dbReference type="InterPro" id="IPR036291">
    <property type="entry name" value="NAD(P)-bd_dom_sf"/>
</dbReference>
<dbReference type="NCBIfam" id="NF006119">
    <property type="entry name" value="PRK08264.1-5"/>
    <property type="match status" value="1"/>
</dbReference>
<name>A0ABU9PWE5_9BURK</name>
<dbReference type="PRINTS" id="PR00080">
    <property type="entry name" value="SDRFAMILY"/>
</dbReference>
<keyword evidence="2" id="KW-0560">Oxidoreductase</keyword>
<sequence>MNIKGSVVFVTGANRGLGLAFVHGLLAAGARKVYAGARDPATISIPGVQTIKLDITNPDEVLAAATIAADTNILINNAGILAPGAFLGENGAAASRRQLETNFFGTLAMAQAFAPVLHENGGGAMVNVLSVLSWLNLPPIGSYCASKAAAWALTNGLRNELRGNRTLVVAVHAAYIDTDMAKHVEGPKTSPEEVVRQTLEAIELGREEVLSDDITKKVKLELNAELPIYVREWSK</sequence>
<accession>A0ABU9PWE5</accession>
<comment type="similarity">
    <text evidence="1 3">Belongs to the short-chain dehydrogenases/reductases (SDR) family.</text>
</comment>